<organism evidence="1 2">
    <name type="scientific">Paenibacillus lignilyticus</name>
    <dbReference type="NCBI Taxonomy" id="1172615"/>
    <lineage>
        <taxon>Bacteria</taxon>
        <taxon>Bacillati</taxon>
        <taxon>Bacillota</taxon>
        <taxon>Bacilli</taxon>
        <taxon>Bacillales</taxon>
        <taxon>Paenibacillaceae</taxon>
        <taxon>Paenibacillus</taxon>
    </lineage>
</organism>
<dbReference type="Proteomes" id="UP000673394">
    <property type="component" value="Unassembled WGS sequence"/>
</dbReference>
<name>A0ABS5CA73_9BACL</name>
<comment type="caution">
    <text evidence="1">The sequence shown here is derived from an EMBL/GenBank/DDBJ whole genome shotgun (WGS) entry which is preliminary data.</text>
</comment>
<keyword evidence="2" id="KW-1185">Reference proteome</keyword>
<evidence type="ECO:0000313" key="1">
    <source>
        <dbReference type="EMBL" id="MBP3961978.1"/>
    </source>
</evidence>
<gene>
    <name evidence="1" type="ORF">I8J30_04585</name>
</gene>
<proteinExistence type="predicted"/>
<reference evidence="1 2" key="1">
    <citation type="submission" date="2021-04" db="EMBL/GenBank/DDBJ databases">
        <title>Paenibacillus sp. DLE-14 whole genome sequence.</title>
        <authorList>
            <person name="Ham Y.J."/>
        </authorList>
    </citation>
    <scope>NUCLEOTIDE SEQUENCE [LARGE SCALE GENOMIC DNA]</scope>
    <source>
        <strain evidence="1 2">DLE-14</strain>
    </source>
</reference>
<accession>A0ABS5CA73</accession>
<evidence type="ECO:0000313" key="2">
    <source>
        <dbReference type="Proteomes" id="UP000673394"/>
    </source>
</evidence>
<dbReference type="RefSeq" id="WP_210655774.1">
    <property type="nucleotide sequence ID" value="NZ_JAGKSP010000001.1"/>
</dbReference>
<dbReference type="EMBL" id="JAGKSP010000001">
    <property type="protein sequence ID" value="MBP3961978.1"/>
    <property type="molecule type" value="Genomic_DNA"/>
</dbReference>
<sequence length="63" mass="7291">MQEAELAIDEPSRYSFYWLNPRTGERSKPASCDTFYFATPAVDAENTSDEHECDWVLCLKKQV</sequence>
<protein>
    <submittedName>
        <fullName evidence="1">Uncharacterized protein</fullName>
    </submittedName>
</protein>